<dbReference type="STRING" id="150146.SAMN05443667_10514"/>
<evidence type="ECO:0008006" key="4">
    <source>
        <dbReference type="Google" id="ProtNLM"/>
    </source>
</evidence>
<dbReference type="Proteomes" id="UP000198951">
    <property type="component" value="Unassembled WGS sequence"/>
</dbReference>
<evidence type="ECO:0000256" key="1">
    <source>
        <dbReference type="SAM" id="SignalP"/>
    </source>
</evidence>
<protein>
    <recommendedName>
        <fullName evidence="4">Outer membrane protein beta-barrel domain-containing protein</fullName>
    </recommendedName>
</protein>
<sequence>MKKKFLLFSSLLAMTALQAQDKPSVEKNQFKINVLAPGIVYEHGFNTKNTLYSEVSLGFGYQYSGYSGSNWNFYPLINEQFRHYYNLEKREAKGKVTANNSGGFVAMTASYFFESRTTNDSFSSSIPSLTVGPVWGFERTYKGNLNLGLNLGIGYNMDKYDNDFIPIANFTLGWVIGK</sequence>
<keyword evidence="1" id="KW-0732">Signal</keyword>
<name>A0A1H4BNM4_9FLAO</name>
<proteinExistence type="predicted"/>
<dbReference type="RefSeq" id="WP_091087749.1">
    <property type="nucleotide sequence ID" value="NZ_FNRD01000005.1"/>
</dbReference>
<feature type="chain" id="PRO_5011541630" description="Outer membrane protein beta-barrel domain-containing protein" evidence="1">
    <location>
        <begin position="20"/>
        <end position="178"/>
    </location>
</feature>
<dbReference type="OrthoDB" id="883248at2"/>
<reference evidence="3" key="1">
    <citation type="submission" date="2016-10" db="EMBL/GenBank/DDBJ databases">
        <authorList>
            <person name="Varghese N."/>
            <person name="Submissions S."/>
        </authorList>
    </citation>
    <scope>NUCLEOTIDE SEQUENCE [LARGE SCALE GENOMIC DNA]</scope>
    <source>
        <strain evidence="3">DSM 22376</strain>
    </source>
</reference>
<dbReference type="AlphaFoldDB" id="A0A1H4BNM4"/>
<feature type="signal peptide" evidence="1">
    <location>
        <begin position="1"/>
        <end position="19"/>
    </location>
</feature>
<evidence type="ECO:0000313" key="3">
    <source>
        <dbReference type="Proteomes" id="UP000198951"/>
    </source>
</evidence>
<organism evidence="2 3">
    <name type="scientific">Flavobacterium gillisiae</name>
    <dbReference type="NCBI Taxonomy" id="150146"/>
    <lineage>
        <taxon>Bacteria</taxon>
        <taxon>Pseudomonadati</taxon>
        <taxon>Bacteroidota</taxon>
        <taxon>Flavobacteriia</taxon>
        <taxon>Flavobacteriales</taxon>
        <taxon>Flavobacteriaceae</taxon>
        <taxon>Flavobacterium</taxon>
    </lineage>
</organism>
<gene>
    <name evidence="2" type="ORF">SAMN05443667_10514</name>
</gene>
<keyword evidence="3" id="KW-1185">Reference proteome</keyword>
<accession>A0A1H4BNM4</accession>
<dbReference type="EMBL" id="FNRD01000005">
    <property type="protein sequence ID" value="SEA49730.1"/>
    <property type="molecule type" value="Genomic_DNA"/>
</dbReference>
<evidence type="ECO:0000313" key="2">
    <source>
        <dbReference type="EMBL" id="SEA49730.1"/>
    </source>
</evidence>